<evidence type="ECO:0000256" key="1">
    <source>
        <dbReference type="ARBA" id="ARBA00005709"/>
    </source>
</evidence>
<sequence length="295" mass="29889">MRVDPNYISNLASTISQSNGALANLTNELASGLRVNSLGDDPAAAAASLKLSTTITNDDTFVQTATQEQGLLQVTDSALGEVVTQLTSAISLATEGATGTLDSAQQQAVVEQLKGLQTQILSLANTSYLGQYVFGGSQGSTQPFTLDASGTATYAGDSVQQTVLTPSGQSLVTNLAGSSVFQASGQDVFAALSSVIADLSATPASSTSAADSAALGAALANVTQQRSVLGSSLARLQQTSTYVQTQVAGLTAQQSALVAADPASVATDLKTDETQHDALLSVIATLSKGSLFDYL</sequence>
<comment type="subcellular location">
    <subcellularLocation>
        <location evidence="3">Secreted</location>
    </subcellularLocation>
    <subcellularLocation>
        <location evidence="3">Bacterial flagellum</location>
    </subcellularLocation>
</comment>
<accession>A0A4Q0T0F3</accession>
<dbReference type="PANTHER" id="PTHR42792:SF1">
    <property type="entry name" value="FLAGELLAR HOOK-ASSOCIATED PROTEIN 3"/>
    <property type="match status" value="1"/>
</dbReference>
<dbReference type="GO" id="GO:0005576">
    <property type="term" value="C:extracellular region"/>
    <property type="evidence" value="ECO:0007669"/>
    <property type="project" value="UniProtKB-SubCell"/>
</dbReference>
<gene>
    <name evidence="6" type="ORF">GRAN_2667</name>
</gene>
<comment type="caution">
    <text evidence="6">The sequence shown here is derived from an EMBL/GenBank/DDBJ whole genome shotgun (WGS) entry which is preliminary data.</text>
</comment>
<dbReference type="Proteomes" id="UP000289437">
    <property type="component" value="Unassembled WGS sequence"/>
</dbReference>
<evidence type="ECO:0000313" key="7">
    <source>
        <dbReference type="Proteomes" id="UP000289437"/>
    </source>
</evidence>
<proteinExistence type="inferred from homology"/>
<reference evidence="7" key="2">
    <citation type="submission" date="2019-02" db="EMBL/GenBank/DDBJ databases">
        <title>Granulicella sibirica sp. nov., a psychrotolerant acidobacterium isolated from an organic soil layer in forested tundra, West Siberia.</title>
        <authorList>
            <person name="Oshkin I.Y."/>
            <person name="Kulichevskaya I.S."/>
            <person name="Rijpstra W.I.C."/>
            <person name="Sinninghe Damste J.S."/>
            <person name="Rakitin A.L."/>
            <person name="Ravin N.V."/>
            <person name="Dedysh S.N."/>
        </authorList>
    </citation>
    <scope>NUCLEOTIDE SEQUENCE [LARGE SCALE GENOMIC DNA]</scope>
    <source>
        <strain evidence="7">AF10</strain>
    </source>
</reference>
<dbReference type="SUPFAM" id="SSF64518">
    <property type="entry name" value="Phase 1 flagellin"/>
    <property type="match status" value="1"/>
</dbReference>
<organism evidence="6 7">
    <name type="scientific">Granulicella sibirica</name>
    <dbReference type="NCBI Taxonomy" id="2479048"/>
    <lineage>
        <taxon>Bacteria</taxon>
        <taxon>Pseudomonadati</taxon>
        <taxon>Acidobacteriota</taxon>
        <taxon>Terriglobia</taxon>
        <taxon>Terriglobales</taxon>
        <taxon>Acidobacteriaceae</taxon>
        <taxon>Granulicella</taxon>
    </lineage>
</organism>
<evidence type="ECO:0000256" key="2">
    <source>
        <dbReference type="ARBA" id="ARBA00023143"/>
    </source>
</evidence>
<dbReference type="Pfam" id="PF00669">
    <property type="entry name" value="Flagellin_N"/>
    <property type="match status" value="1"/>
</dbReference>
<dbReference type="GO" id="GO:0005198">
    <property type="term" value="F:structural molecule activity"/>
    <property type="evidence" value="ECO:0007669"/>
    <property type="project" value="UniProtKB-UniRule"/>
</dbReference>
<evidence type="ECO:0000256" key="3">
    <source>
        <dbReference type="RuleBase" id="RU362073"/>
    </source>
</evidence>
<dbReference type="GO" id="GO:0009288">
    <property type="term" value="C:bacterial-type flagellum"/>
    <property type="evidence" value="ECO:0007669"/>
    <property type="project" value="UniProtKB-SubCell"/>
</dbReference>
<keyword evidence="2 3" id="KW-0975">Bacterial flagellum</keyword>
<keyword evidence="3" id="KW-0964">Secreted</keyword>
<keyword evidence="6" id="KW-0966">Cell projection</keyword>
<evidence type="ECO:0000313" key="6">
    <source>
        <dbReference type="EMBL" id="RXH55810.1"/>
    </source>
</evidence>
<keyword evidence="7" id="KW-1185">Reference proteome</keyword>
<dbReference type="InterPro" id="IPR046358">
    <property type="entry name" value="Flagellin_C"/>
</dbReference>
<comment type="similarity">
    <text evidence="1 3">Belongs to the bacterial flagellin family.</text>
</comment>
<keyword evidence="6" id="KW-0969">Cilium</keyword>
<evidence type="ECO:0000259" key="4">
    <source>
        <dbReference type="Pfam" id="PF00669"/>
    </source>
</evidence>
<reference evidence="6 7" key="1">
    <citation type="submission" date="2018-11" db="EMBL/GenBank/DDBJ databases">
        <authorList>
            <person name="Mardanov A.V."/>
            <person name="Ravin N.V."/>
            <person name="Dedysh S.N."/>
        </authorList>
    </citation>
    <scope>NUCLEOTIDE SEQUENCE [LARGE SCALE GENOMIC DNA]</scope>
    <source>
        <strain evidence="6 7">AF10</strain>
    </source>
</reference>
<dbReference type="Gene3D" id="1.20.1330.10">
    <property type="entry name" value="f41 fragment of flagellin, N-terminal domain"/>
    <property type="match status" value="1"/>
</dbReference>
<dbReference type="InterPro" id="IPR001492">
    <property type="entry name" value="Flagellin"/>
</dbReference>
<dbReference type="OrthoDB" id="9758307at2"/>
<keyword evidence="6" id="KW-0282">Flagellum</keyword>
<name>A0A4Q0T0F3_9BACT</name>
<dbReference type="EMBL" id="RDSM01000002">
    <property type="protein sequence ID" value="RXH55810.1"/>
    <property type="molecule type" value="Genomic_DNA"/>
</dbReference>
<dbReference type="AlphaFoldDB" id="A0A4Q0T0F3"/>
<dbReference type="Pfam" id="PF00700">
    <property type="entry name" value="Flagellin_C"/>
    <property type="match status" value="1"/>
</dbReference>
<dbReference type="InterPro" id="IPR001029">
    <property type="entry name" value="Flagellin_N"/>
</dbReference>
<protein>
    <recommendedName>
        <fullName evidence="3">Flagellin</fullName>
    </recommendedName>
</protein>
<dbReference type="RefSeq" id="WP_128913391.1">
    <property type="nucleotide sequence ID" value="NZ_RDSM01000002.1"/>
</dbReference>
<feature type="domain" description="Flagellin N-terminal" evidence="4">
    <location>
        <begin position="9"/>
        <end position="137"/>
    </location>
</feature>
<evidence type="ECO:0000259" key="5">
    <source>
        <dbReference type="Pfam" id="PF00700"/>
    </source>
</evidence>
<comment type="function">
    <text evidence="3">Flagellin is the subunit protein which polymerizes to form the filaments of bacterial flagella.</text>
</comment>
<feature type="domain" description="Flagellin C-terminal" evidence="5">
    <location>
        <begin position="214"/>
        <end position="295"/>
    </location>
</feature>
<dbReference type="PANTHER" id="PTHR42792">
    <property type="entry name" value="FLAGELLIN"/>
    <property type="match status" value="1"/>
</dbReference>